<gene>
    <name evidence="2" type="ORF">HJG60_008659</name>
</gene>
<dbReference type="AlphaFoldDB" id="A0A834DNN2"/>
<evidence type="ECO:0000313" key="2">
    <source>
        <dbReference type="EMBL" id="KAF6084397.1"/>
    </source>
</evidence>
<protein>
    <submittedName>
        <fullName evidence="2">Uncharacterized protein</fullName>
    </submittedName>
</protein>
<dbReference type="Proteomes" id="UP000664940">
    <property type="component" value="Unassembled WGS sequence"/>
</dbReference>
<feature type="region of interest" description="Disordered" evidence="1">
    <location>
        <begin position="147"/>
        <end position="167"/>
    </location>
</feature>
<name>A0A834DNN2_9CHIR</name>
<comment type="caution">
    <text evidence="2">The sequence shown here is derived from an EMBL/GenBank/DDBJ whole genome shotgun (WGS) entry which is preliminary data.</text>
</comment>
<organism evidence="2 3">
    <name type="scientific">Phyllostomus discolor</name>
    <name type="common">pale spear-nosed bat</name>
    <dbReference type="NCBI Taxonomy" id="89673"/>
    <lineage>
        <taxon>Eukaryota</taxon>
        <taxon>Metazoa</taxon>
        <taxon>Chordata</taxon>
        <taxon>Craniata</taxon>
        <taxon>Vertebrata</taxon>
        <taxon>Euteleostomi</taxon>
        <taxon>Mammalia</taxon>
        <taxon>Eutheria</taxon>
        <taxon>Laurasiatheria</taxon>
        <taxon>Chiroptera</taxon>
        <taxon>Yangochiroptera</taxon>
        <taxon>Phyllostomidae</taxon>
        <taxon>Phyllostominae</taxon>
        <taxon>Phyllostomus</taxon>
    </lineage>
</organism>
<reference evidence="2 3" key="1">
    <citation type="journal article" date="2020" name="Nature">
        <title>Six reference-quality genomes reveal evolution of bat adaptations.</title>
        <authorList>
            <person name="Jebb D."/>
            <person name="Huang Z."/>
            <person name="Pippel M."/>
            <person name="Hughes G.M."/>
            <person name="Lavrichenko K."/>
            <person name="Devanna P."/>
            <person name="Winkler S."/>
            <person name="Jermiin L.S."/>
            <person name="Skirmuntt E.C."/>
            <person name="Katzourakis A."/>
            <person name="Burkitt-Gray L."/>
            <person name="Ray D.A."/>
            <person name="Sullivan K.A.M."/>
            <person name="Roscito J.G."/>
            <person name="Kirilenko B.M."/>
            <person name="Davalos L.M."/>
            <person name="Corthals A.P."/>
            <person name="Power M.L."/>
            <person name="Jones G."/>
            <person name="Ransome R.D."/>
            <person name="Dechmann D.K.N."/>
            <person name="Locatelli A.G."/>
            <person name="Puechmaille S.J."/>
            <person name="Fedrigo O."/>
            <person name="Jarvis E.D."/>
            <person name="Hiller M."/>
            <person name="Vernes S.C."/>
            <person name="Myers E.W."/>
            <person name="Teeling E.C."/>
        </authorList>
    </citation>
    <scope>NUCLEOTIDE SEQUENCE [LARGE SCALE GENOMIC DNA]</scope>
    <source>
        <strain evidence="2">Bat1K_MPI-CBG_1</strain>
    </source>
</reference>
<evidence type="ECO:0000256" key="1">
    <source>
        <dbReference type="SAM" id="MobiDB-lite"/>
    </source>
</evidence>
<feature type="region of interest" description="Disordered" evidence="1">
    <location>
        <begin position="1"/>
        <end position="22"/>
    </location>
</feature>
<sequence>MCPVSRAPSARGAVSQAPPHSLPSPTRLLRMCCRCPCTKAAELRGREMGHCPRGTDNGTLEFRRRESETPSSYCSRDKSAVSKFSVKTLKRHPELEGHHFLTWQCSEGMYQMFVHRGWFPLVSGWKGKHKMGVPYEAKITGKASYPFSSGSHLEPGPGVPRLHREWQ</sequence>
<proteinExistence type="predicted"/>
<accession>A0A834DNN2</accession>
<dbReference type="EMBL" id="JABVXQ010000012">
    <property type="protein sequence ID" value="KAF6084397.1"/>
    <property type="molecule type" value="Genomic_DNA"/>
</dbReference>
<evidence type="ECO:0000313" key="3">
    <source>
        <dbReference type="Proteomes" id="UP000664940"/>
    </source>
</evidence>